<evidence type="ECO:0000259" key="2">
    <source>
        <dbReference type="PROSITE" id="PS50181"/>
    </source>
</evidence>
<feature type="domain" description="F-box" evidence="2">
    <location>
        <begin position="1"/>
        <end position="46"/>
    </location>
</feature>
<name>A0A9P9G0H5_FUSRE</name>
<keyword evidence="4" id="KW-1185">Reference proteome</keyword>
<dbReference type="EMBL" id="JAGMUX010000024">
    <property type="protein sequence ID" value="KAH7228572.1"/>
    <property type="molecule type" value="Genomic_DNA"/>
</dbReference>
<dbReference type="InterPro" id="IPR001810">
    <property type="entry name" value="F-box_dom"/>
</dbReference>
<evidence type="ECO:0000256" key="1">
    <source>
        <dbReference type="SAM" id="MobiDB-lite"/>
    </source>
</evidence>
<feature type="compositionally biased region" description="Basic and acidic residues" evidence="1">
    <location>
        <begin position="393"/>
        <end position="403"/>
    </location>
</feature>
<dbReference type="PROSITE" id="PS50181">
    <property type="entry name" value="FBOX"/>
    <property type="match status" value="1"/>
</dbReference>
<comment type="caution">
    <text evidence="3">The sequence shown here is derived from an EMBL/GenBank/DDBJ whole genome shotgun (WGS) entry which is preliminary data.</text>
</comment>
<feature type="region of interest" description="Disordered" evidence="1">
    <location>
        <begin position="546"/>
        <end position="583"/>
    </location>
</feature>
<evidence type="ECO:0000313" key="3">
    <source>
        <dbReference type="EMBL" id="KAH7228572.1"/>
    </source>
</evidence>
<proteinExistence type="predicted"/>
<organism evidence="3 4">
    <name type="scientific">Fusarium redolens</name>
    <dbReference type="NCBI Taxonomy" id="48865"/>
    <lineage>
        <taxon>Eukaryota</taxon>
        <taxon>Fungi</taxon>
        <taxon>Dikarya</taxon>
        <taxon>Ascomycota</taxon>
        <taxon>Pezizomycotina</taxon>
        <taxon>Sordariomycetes</taxon>
        <taxon>Hypocreomycetidae</taxon>
        <taxon>Hypocreales</taxon>
        <taxon>Nectriaceae</taxon>
        <taxon>Fusarium</taxon>
        <taxon>Fusarium redolens species complex</taxon>
    </lineage>
</organism>
<dbReference type="Proteomes" id="UP000720189">
    <property type="component" value="Unassembled WGS sequence"/>
</dbReference>
<dbReference type="RefSeq" id="XP_046042809.1">
    <property type="nucleotide sequence ID" value="XM_046194257.1"/>
</dbReference>
<sequence length="613" mass="70103">MSLLKMPIEIVCLLVELLDVDDVSNMALSCRFLSHIVLDERMCRLALMKAPYSAEAQEAHSTKNFPRAFRKLAKRRMAVRAAEPWMVAIVAMADCFIYTNGHLCYTVNSKHLRVLNTLDKKPTSELTVDVTLLLKVAVRDYDPQKTHTFEPLHYAEGILSCLATQIFQDFTTCSWLLIFELRESPRWVVVKRPDSRYPSFVRNDKNYLFWGSKSHARLDGSYRWGLHCLNLQTRKWEDVQMILWDFDEENIGSDICFEIFDGQFYCAANTFKTEADDGMRNNFYQVVRFPVDNAAHGKCEKLLMRNLWRRHDSEGAVDERWTSLQLSKDEKTGELFIVETRKEWFPGNAGSQRTCYKKRLQFGQQEEDPQTEPVFPTPPGSTMDSLDEEEWSSENHTEERLSENTHTGDGPTDVKAYTLQDCFVRSYNPSCDAFIDLVFEAYNHESTLQLRVQSKKQEPTVNIWPQDQETCRHDNVLAQLQGIVSPIQPITGIEWSMDERILVYSPAHMASGQLRPLILISFDPELVLPGFPNYLAQTQDANDHSDAAPLLETSGGPKGIPWSSNQDIDESASPGEGNPKACANFVRSRPSLYQTMSMGNGDAHGFDLSYPRR</sequence>
<protein>
    <recommendedName>
        <fullName evidence="2">F-box domain-containing protein</fullName>
    </recommendedName>
</protein>
<accession>A0A9P9G0H5</accession>
<feature type="region of interest" description="Disordered" evidence="1">
    <location>
        <begin position="594"/>
        <end position="613"/>
    </location>
</feature>
<dbReference type="AlphaFoldDB" id="A0A9P9G0H5"/>
<gene>
    <name evidence="3" type="ORF">BKA55DRAFT_583957</name>
</gene>
<feature type="region of interest" description="Disordered" evidence="1">
    <location>
        <begin position="362"/>
        <end position="412"/>
    </location>
</feature>
<dbReference type="OrthoDB" id="5359231at2759"/>
<dbReference type="GeneID" id="70224211"/>
<reference evidence="3" key="1">
    <citation type="journal article" date="2021" name="Nat. Commun.">
        <title>Genetic determinants of endophytism in the Arabidopsis root mycobiome.</title>
        <authorList>
            <person name="Mesny F."/>
            <person name="Miyauchi S."/>
            <person name="Thiergart T."/>
            <person name="Pickel B."/>
            <person name="Atanasova L."/>
            <person name="Karlsson M."/>
            <person name="Huettel B."/>
            <person name="Barry K.W."/>
            <person name="Haridas S."/>
            <person name="Chen C."/>
            <person name="Bauer D."/>
            <person name="Andreopoulos W."/>
            <person name="Pangilinan J."/>
            <person name="LaButti K."/>
            <person name="Riley R."/>
            <person name="Lipzen A."/>
            <person name="Clum A."/>
            <person name="Drula E."/>
            <person name="Henrissat B."/>
            <person name="Kohler A."/>
            <person name="Grigoriev I.V."/>
            <person name="Martin F.M."/>
            <person name="Hacquard S."/>
        </authorList>
    </citation>
    <scope>NUCLEOTIDE SEQUENCE</scope>
    <source>
        <strain evidence="3">MPI-CAGE-AT-0023</strain>
    </source>
</reference>
<evidence type="ECO:0000313" key="4">
    <source>
        <dbReference type="Proteomes" id="UP000720189"/>
    </source>
</evidence>